<dbReference type="KEGG" id="pic:PICST_30836"/>
<dbReference type="FunCoup" id="A3LRW4">
    <property type="interactions" value="23"/>
</dbReference>
<dbReference type="OrthoDB" id="3994490at2759"/>
<dbReference type="InParanoid" id="A3LRW4"/>
<reference evidence="2 3" key="1">
    <citation type="journal article" date="2007" name="Nat. Biotechnol.">
        <title>Genome sequence of the lignocellulose-bioconverting and xylose-fermenting yeast Pichia stipitis.</title>
        <authorList>
            <person name="Jeffries T.W."/>
            <person name="Grigoriev I.V."/>
            <person name="Grimwood J."/>
            <person name="Laplaza J.M."/>
            <person name="Aerts A."/>
            <person name="Salamov A."/>
            <person name="Schmutz J."/>
            <person name="Lindquist E."/>
            <person name="Dehal P."/>
            <person name="Shapiro H."/>
            <person name="Jin Y.S."/>
            <person name="Passoth V."/>
            <person name="Richardson P.M."/>
        </authorList>
    </citation>
    <scope>NUCLEOTIDE SEQUENCE [LARGE SCALE GENOMIC DNA]</scope>
    <source>
        <strain evidence="3">ATCC 58785 / CBS 6054 / NBRC 10063 / NRRL Y-11545</strain>
    </source>
</reference>
<protein>
    <submittedName>
        <fullName evidence="2">Uncharacterized protein</fullName>
    </submittedName>
</protein>
<feature type="compositionally biased region" description="Acidic residues" evidence="1">
    <location>
        <begin position="13"/>
        <end position="24"/>
    </location>
</feature>
<evidence type="ECO:0000313" key="3">
    <source>
        <dbReference type="Proteomes" id="UP000002258"/>
    </source>
</evidence>
<accession>A3LRW4</accession>
<feature type="region of interest" description="Disordered" evidence="1">
    <location>
        <begin position="1"/>
        <end position="30"/>
    </location>
</feature>
<dbReference type="eggNOG" id="ENOG502S1HU">
    <property type="taxonomic scope" value="Eukaryota"/>
</dbReference>
<dbReference type="STRING" id="322104.A3LRW4"/>
<sequence>MSTKKITRKSLYDDEEISSSDDGDSNPLSYMPNLEFEFVEVDKDTNDIEIIPDEKVEELEENVASENEEFDFPLFASVASDEREDIKNKEGQDVKDNVARPQVMKVSLKEDYEEVIVNERPESYYFARFSEEQKTQFIAAAITAEDIYEQANVVIDLQPWKCIDLKKYNSKIENELLKKKLNRRPGKKKRENKIACRERKLERAKTYKKIEKEKMAKLKKKMFHKRGGKKHKKKEVAPAKPKYRTE</sequence>
<name>A3LRW4_PICST</name>
<dbReference type="Pfam" id="PF09428">
    <property type="entry name" value="DUF2011"/>
    <property type="match status" value="1"/>
</dbReference>
<evidence type="ECO:0000313" key="2">
    <source>
        <dbReference type="EMBL" id="ABN65801.2"/>
    </source>
</evidence>
<dbReference type="EMBL" id="CP000497">
    <property type="protein sequence ID" value="ABN65801.2"/>
    <property type="molecule type" value="Genomic_DNA"/>
</dbReference>
<gene>
    <name evidence="2" type="ORF">PICST_30836</name>
</gene>
<dbReference type="RefSeq" id="XP_001383830.2">
    <property type="nucleotide sequence ID" value="XM_001383793.1"/>
</dbReference>
<dbReference type="HOGENOM" id="CLU_077719_0_0_1"/>
<feature type="compositionally biased region" description="Basic residues" evidence="1">
    <location>
        <begin position="220"/>
        <end position="234"/>
    </location>
</feature>
<dbReference type="InterPro" id="IPR018555">
    <property type="entry name" value="C630.06c-like"/>
</dbReference>
<feature type="region of interest" description="Disordered" evidence="1">
    <location>
        <begin position="220"/>
        <end position="246"/>
    </location>
</feature>
<organism evidence="2 3">
    <name type="scientific">Scheffersomyces stipitis (strain ATCC 58785 / CBS 6054 / NBRC 10063 / NRRL Y-11545)</name>
    <name type="common">Yeast</name>
    <name type="synonym">Pichia stipitis</name>
    <dbReference type="NCBI Taxonomy" id="322104"/>
    <lineage>
        <taxon>Eukaryota</taxon>
        <taxon>Fungi</taxon>
        <taxon>Dikarya</taxon>
        <taxon>Ascomycota</taxon>
        <taxon>Saccharomycotina</taxon>
        <taxon>Pichiomycetes</taxon>
        <taxon>Debaryomycetaceae</taxon>
        <taxon>Scheffersomyces</taxon>
    </lineage>
</organism>
<dbReference type="Proteomes" id="UP000002258">
    <property type="component" value="Chromosome 3"/>
</dbReference>
<dbReference type="GeneID" id="4838034"/>
<proteinExistence type="predicted"/>
<dbReference type="AlphaFoldDB" id="A3LRW4"/>
<evidence type="ECO:0000256" key="1">
    <source>
        <dbReference type="SAM" id="MobiDB-lite"/>
    </source>
</evidence>
<dbReference type="OMA" id="PWKCIDL"/>
<keyword evidence="3" id="KW-1185">Reference proteome</keyword>